<dbReference type="Proteomes" id="UP000031643">
    <property type="component" value="Chromosome"/>
</dbReference>
<feature type="domain" description="Thoeris anti-defense 2-like" evidence="1">
    <location>
        <begin position="1"/>
        <end position="86"/>
    </location>
</feature>
<dbReference type="HOGENOM" id="CLU_141519_1_0_5"/>
<dbReference type="Pfam" id="PF11195">
    <property type="entry name" value="Tad2-like"/>
    <property type="match status" value="1"/>
</dbReference>
<evidence type="ECO:0000313" key="3">
    <source>
        <dbReference type="Proteomes" id="UP000031643"/>
    </source>
</evidence>
<accession>A0A0A8K331</accession>
<dbReference type="AlphaFoldDB" id="A0A0A8K331"/>
<dbReference type="RefSeq" id="WP_045366105.1">
    <property type="nucleotide sequence ID" value="NZ_AP014648.1"/>
</dbReference>
<keyword evidence="3" id="KW-1185">Reference proteome</keyword>
<proteinExistence type="predicted"/>
<organism evidence="2 3">
    <name type="scientific">Methyloceanibacter caenitepidi</name>
    <dbReference type="NCBI Taxonomy" id="1384459"/>
    <lineage>
        <taxon>Bacteria</taxon>
        <taxon>Pseudomonadati</taxon>
        <taxon>Pseudomonadota</taxon>
        <taxon>Alphaproteobacteria</taxon>
        <taxon>Hyphomicrobiales</taxon>
        <taxon>Hyphomicrobiaceae</taxon>
        <taxon>Methyloceanibacter</taxon>
    </lineage>
</organism>
<dbReference type="EMBL" id="AP014648">
    <property type="protein sequence ID" value="BAQ16927.1"/>
    <property type="molecule type" value="Genomic_DNA"/>
</dbReference>
<evidence type="ECO:0000259" key="1">
    <source>
        <dbReference type="Pfam" id="PF11195"/>
    </source>
</evidence>
<dbReference type="OrthoDB" id="9806476at2"/>
<name>A0A0A8K331_9HYPH</name>
<evidence type="ECO:0000313" key="2">
    <source>
        <dbReference type="EMBL" id="BAQ16927.1"/>
    </source>
</evidence>
<dbReference type="InterPro" id="IPR021361">
    <property type="entry name" value="Tad2-like_dom"/>
</dbReference>
<dbReference type="STRING" id="1384459.GL4_1471"/>
<sequence length="88" mass="9799">MDFSDALAAVKRGHRIARKGWNGKGMYVFLVPGSVFKVNREPLLSMLGEGTQVTYHAHLVMRTADGTIVPWLASQSDLLDEDWELVTP</sequence>
<gene>
    <name evidence="2" type="ORF">GL4_1471</name>
</gene>
<reference evidence="2 3" key="1">
    <citation type="submission" date="2014-09" db="EMBL/GenBank/DDBJ databases">
        <title>Genome sequencing of Methyloceanibacter caenitepidi Gela4.</title>
        <authorList>
            <person name="Takeuchi M."/>
            <person name="Susumu S."/>
            <person name="Kamagata Y."/>
            <person name="Oshima K."/>
            <person name="Hattori M."/>
            <person name="Iwasaki W."/>
        </authorList>
    </citation>
    <scope>NUCLEOTIDE SEQUENCE [LARGE SCALE GENOMIC DNA]</scope>
    <source>
        <strain evidence="2 3">Gela4</strain>
    </source>
</reference>
<dbReference type="KEGG" id="mcg:GL4_1471"/>
<protein>
    <submittedName>
        <fullName evidence="2">Phage protein</fullName>
    </submittedName>
</protein>